<reference evidence="2 3" key="1">
    <citation type="submission" date="2015-03" db="EMBL/GenBank/DDBJ databases">
        <authorList>
            <person name="Murphy D."/>
        </authorList>
    </citation>
    <scope>NUCLEOTIDE SEQUENCE [LARGE SCALE GENOMIC DNA]</scope>
    <source>
        <strain evidence="2 3">BR165/97</strain>
    </source>
</reference>
<dbReference type="InterPro" id="IPR021055">
    <property type="entry name" value="T4BSS_IcmL/DotI"/>
</dbReference>
<dbReference type="EMBL" id="CPZJ01000019">
    <property type="protein sequence ID" value="CNG45279.1"/>
    <property type="molecule type" value="Genomic_DNA"/>
</dbReference>
<name>A0A0T9MTD2_YERIN</name>
<keyword evidence="1" id="KW-1133">Transmembrane helix</keyword>
<dbReference type="AlphaFoldDB" id="A0A0T9MTD2"/>
<dbReference type="Proteomes" id="UP000038750">
    <property type="component" value="Unassembled WGS sequence"/>
</dbReference>
<dbReference type="CDD" id="cd16385">
    <property type="entry name" value="IcmL"/>
    <property type="match status" value="1"/>
</dbReference>
<evidence type="ECO:0000313" key="2">
    <source>
        <dbReference type="EMBL" id="CNG45279.1"/>
    </source>
</evidence>
<evidence type="ECO:0000313" key="3">
    <source>
        <dbReference type="Proteomes" id="UP000038750"/>
    </source>
</evidence>
<organism evidence="2 3">
    <name type="scientific">Yersinia intermedia</name>
    <dbReference type="NCBI Taxonomy" id="631"/>
    <lineage>
        <taxon>Bacteria</taxon>
        <taxon>Pseudomonadati</taxon>
        <taxon>Pseudomonadota</taxon>
        <taxon>Gammaproteobacteria</taxon>
        <taxon>Enterobacterales</taxon>
        <taxon>Yersiniaceae</taxon>
        <taxon>Yersinia</taxon>
    </lineage>
</organism>
<feature type="transmembrane region" description="Helical" evidence="1">
    <location>
        <begin position="42"/>
        <end position="63"/>
    </location>
</feature>
<protein>
    <submittedName>
        <fullName evidence="2">Putative type IV secretion system protein IcmL/DotI</fullName>
    </submittedName>
</protein>
<gene>
    <name evidence="2" type="ORF">ERS008530_03784</name>
</gene>
<dbReference type="Pfam" id="PF11393">
    <property type="entry name" value="T4BSS_DotI_IcmL"/>
    <property type="match status" value="1"/>
</dbReference>
<evidence type="ECO:0000256" key="1">
    <source>
        <dbReference type="SAM" id="Phobius"/>
    </source>
</evidence>
<keyword evidence="1" id="KW-0472">Membrane</keyword>
<accession>A0A0T9MTD2</accession>
<sequence>MKKNLPAPSDGGSADPYASARAQHIESQLNVSFTRKSLMVNIWQSASLFLCLLIIAVLGYAVLNPPVKYFATQDGRVIPLTPTDQPAYSDADVTDFGNRVIREAFTLDFVNYRSQMNNLLPRFSDEGFRSYYAALTTSNVLASIKDKKMNMSVMTSPGVVVSKGTLENGVYAWKIQYPVKFKLTGQTTSLPEQSFVLSLLIQRTDPRLKNTGLEVSQLITYEAQ</sequence>
<dbReference type="RefSeq" id="WP_050074341.1">
    <property type="nucleotide sequence ID" value="NZ_CPZJ01000019.1"/>
</dbReference>
<keyword evidence="1" id="KW-0812">Transmembrane</keyword>
<proteinExistence type="predicted"/>
<dbReference type="OrthoDB" id="6367129at2"/>